<dbReference type="OrthoDB" id="9784180at2"/>
<name>A0A4R5DHB4_9BACT</name>
<feature type="domain" description="Nucleotidyl transferase" evidence="3">
    <location>
        <begin position="5"/>
        <end position="233"/>
    </location>
</feature>
<evidence type="ECO:0000256" key="2">
    <source>
        <dbReference type="ARBA" id="ARBA00022695"/>
    </source>
</evidence>
<evidence type="ECO:0000313" key="4">
    <source>
        <dbReference type="EMBL" id="TDE11310.1"/>
    </source>
</evidence>
<comment type="caution">
    <text evidence="4">The sequence shown here is derived from an EMBL/GenBank/DDBJ whole genome shotgun (WGS) entry which is preliminary data.</text>
</comment>
<dbReference type="GO" id="GO:0016779">
    <property type="term" value="F:nucleotidyltransferase activity"/>
    <property type="evidence" value="ECO:0007669"/>
    <property type="project" value="UniProtKB-KW"/>
</dbReference>
<keyword evidence="2" id="KW-0548">Nucleotidyltransferase</keyword>
<dbReference type="RefSeq" id="WP_131961157.1">
    <property type="nucleotide sequence ID" value="NZ_SMFL01000012.1"/>
</dbReference>
<keyword evidence="1" id="KW-0808">Transferase</keyword>
<dbReference type="InterPro" id="IPR029044">
    <property type="entry name" value="Nucleotide-diphossugar_trans"/>
</dbReference>
<dbReference type="InterPro" id="IPR050065">
    <property type="entry name" value="GlmU-like"/>
</dbReference>
<dbReference type="PANTHER" id="PTHR43584">
    <property type="entry name" value="NUCLEOTIDYL TRANSFERASE"/>
    <property type="match status" value="1"/>
</dbReference>
<dbReference type="PANTHER" id="PTHR43584:SF8">
    <property type="entry name" value="N-ACETYLMURAMATE ALPHA-1-PHOSPHATE URIDYLYLTRANSFERASE"/>
    <property type="match status" value="1"/>
</dbReference>
<dbReference type="InterPro" id="IPR005835">
    <property type="entry name" value="NTP_transferase_dom"/>
</dbReference>
<dbReference type="Gene3D" id="3.90.550.10">
    <property type="entry name" value="Spore Coat Polysaccharide Biosynthesis Protein SpsA, Chain A"/>
    <property type="match status" value="1"/>
</dbReference>
<keyword evidence="5" id="KW-1185">Reference proteome</keyword>
<reference evidence="4 5" key="1">
    <citation type="submission" date="2019-03" db="EMBL/GenBank/DDBJ databases">
        <title>Dyadobacter AR-3-6 sp. nov., isolated from arctic soil.</title>
        <authorList>
            <person name="Chaudhary D.K."/>
        </authorList>
    </citation>
    <scope>NUCLEOTIDE SEQUENCE [LARGE SCALE GENOMIC DNA]</scope>
    <source>
        <strain evidence="4 5">AR-3-6</strain>
    </source>
</reference>
<dbReference type="Proteomes" id="UP000294850">
    <property type="component" value="Unassembled WGS sequence"/>
</dbReference>
<proteinExistence type="predicted"/>
<gene>
    <name evidence="4" type="ORF">E0F88_25700</name>
</gene>
<accession>A0A4R5DHB4</accession>
<organism evidence="4 5">
    <name type="scientific">Dyadobacter psychrotolerans</name>
    <dbReference type="NCBI Taxonomy" id="2541721"/>
    <lineage>
        <taxon>Bacteria</taxon>
        <taxon>Pseudomonadati</taxon>
        <taxon>Bacteroidota</taxon>
        <taxon>Cytophagia</taxon>
        <taxon>Cytophagales</taxon>
        <taxon>Spirosomataceae</taxon>
        <taxon>Dyadobacter</taxon>
    </lineage>
</organism>
<evidence type="ECO:0000256" key="1">
    <source>
        <dbReference type="ARBA" id="ARBA00022679"/>
    </source>
</evidence>
<protein>
    <submittedName>
        <fullName evidence="4">NDP-sugar synthase</fullName>
    </submittedName>
</protein>
<dbReference type="EMBL" id="SMFL01000012">
    <property type="protein sequence ID" value="TDE11310.1"/>
    <property type="molecule type" value="Genomic_DNA"/>
</dbReference>
<sequence length="242" mass="27293">MNYAIIAAGEGSRLAKEGFSLPKPMVSLHGEMLIDRLISVFTRNNAEGIYIIINEESEKLDEHLSGTYTSELIRLTRKSTPSSLHSFYELLKTVDQNSSICLTTTDTVFKEAEFKEYIAEFLSNKEIDGLMAVTTFIDDESPLFVEVDSENNITAFADKNDNQTQFISGGIYCLRGKALQVVTEAVENGTNRMRNFQRQLLENDVKLKAYPFSKIVDVDHMADIVTAENFLKEENEMFVTAN</sequence>
<evidence type="ECO:0000313" key="5">
    <source>
        <dbReference type="Proteomes" id="UP000294850"/>
    </source>
</evidence>
<evidence type="ECO:0000259" key="3">
    <source>
        <dbReference type="Pfam" id="PF00483"/>
    </source>
</evidence>
<dbReference type="Pfam" id="PF00483">
    <property type="entry name" value="NTP_transferase"/>
    <property type="match status" value="1"/>
</dbReference>
<dbReference type="SUPFAM" id="SSF53448">
    <property type="entry name" value="Nucleotide-diphospho-sugar transferases"/>
    <property type="match status" value="1"/>
</dbReference>
<dbReference type="AlphaFoldDB" id="A0A4R5DHB4"/>